<evidence type="ECO:0000313" key="3">
    <source>
        <dbReference type="Proteomes" id="UP000821837"/>
    </source>
</evidence>
<feature type="compositionally biased region" description="Polar residues" evidence="1">
    <location>
        <begin position="193"/>
        <end position="205"/>
    </location>
</feature>
<sequence length="242" mass="26455">MKATRCLPRPTPIATLRAEAQLNTIDEIVHQYRIARRLKSQAVPVAAALARYYNRALPGAVVPSPEIPPWLKAQASDNQPLTCLRQSNREVANEAAVTGIENSLAVYVDAAIESGVLHTSLDSTPAVRGPREVTSFLDIASDVHRLTHSCACPARVMWTRRSAPAQQVADAACHLAEVRHPLPLIRFHRGNAPSPTGNWSGPSQGRTRDLHGFDYHTGPPPNLTRGTHGPLHRPHLDFILET</sequence>
<reference evidence="2" key="1">
    <citation type="journal article" date="2020" name="Cell">
        <title>Large-Scale Comparative Analyses of Tick Genomes Elucidate Their Genetic Diversity and Vector Capacities.</title>
        <authorList>
            <consortium name="Tick Genome and Microbiome Consortium (TIGMIC)"/>
            <person name="Jia N."/>
            <person name="Wang J."/>
            <person name="Shi W."/>
            <person name="Du L."/>
            <person name="Sun Y."/>
            <person name="Zhan W."/>
            <person name="Jiang J.F."/>
            <person name="Wang Q."/>
            <person name="Zhang B."/>
            <person name="Ji P."/>
            <person name="Bell-Sakyi L."/>
            <person name="Cui X.M."/>
            <person name="Yuan T.T."/>
            <person name="Jiang B.G."/>
            <person name="Yang W.F."/>
            <person name="Lam T.T."/>
            <person name="Chang Q.C."/>
            <person name="Ding S.J."/>
            <person name="Wang X.J."/>
            <person name="Zhu J.G."/>
            <person name="Ruan X.D."/>
            <person name="Zhao L."/>
            <person name="Wei J.T."/>
            <person name="Ye R.Z."/>
            <person name="Que T.C."/>
            <person name="Du C.H."/>
            <person name="Zhou Y.H."/>
            <person name="Cheng J.X."/>
            <person name="Dai P.F."/>
            <person name="Guo W.B."/>
            <person name="Han X.H."/>
            <person name="Huang E.J."/>
            <person name="Li L.F."/>
            <person name="Wei W."/>
            <person name="Gao Y.C."/>
            <person name="Liu J.Z."/>
            <person name="Shao H.Z."/>
            <person name="Wang X."/>
            <person name="Wang C.C."/>
            <person name="Yang T.C."/>
            <person name="Huo Q.B."/>
            <person name="Li W."/>
            <person name="Chen H.Y."/>
            <person name="Chen S.E."/>
            <person name="Zhou L.G."/>
            <person name="Ni X.B."/>
            <person name="Tian J.H."/>
            <person name="Sheng Y."/>
            <person name="Liu T."/>
            <person name="Pan Y.S."/>
            <person name="Xia L.Y."/>
            <person name="Li J."/>
            <person name="Zhao F."/>
            <person name="Cao W.C."/>
        </authorList>
    </citation>
    <scope>NUCLEOTIDE SEQUENCE</scope>
    <source>
        <strain evidence="2">Rsan-2018</strain>
    </source>
</reference>
<gene>
    <name evidence="2" type="ORF">HPB52_023998</name>
</gene>
<organism evidence="2 3">
    <name type="scientific">Rhipicephalus sanguineus</name>
    <name type="common">Brown dog tick</name>
    <name type="synonym">Ixodes sanguineus</name>
    <dbReference type="NCBI Taxonomy" id="34632"/>
    <lineage>
        <taxon>Eukaryota</taxon>
        <taxon>Metazoa</taxon>
        <taxon>Ecdysozoa</taxon>
        <taxon>Arthropoda</taxon>
        <taxon>Chelicerata</taxon>
        <taxon>Arachnida</taxon>
        <taxon>Acari</taxon>
        <taxon>Parasitiformes</taxon>
        <taxon>Ixodida</taxon>
        <taxon>Ixodoidea</taxon>
        <taxon>Ixodidae</taxon>
        <taxon>Rhipicephalinae</taxon>
        <taxon>Rhipicephalus</taxon>
        <taxon>Rhipicephalus</taxon>
    </lineage>
</organism>
<feature type="region of interest" description="Disordered" evidence="1">
    <location>
        <begin position="190"/>
        <end position="231"/>
    </location>
</feature>
<accession>A0A9D4T0M1</accession>
<comment type="caution">
    <text evidence="2">The sequence shown here is derived from an EMBL/GenBank/DDBJ whole genome shotgun (WGS) entry which is preliminary data.</text>
</comment>
<proteinExistence type="predicted"/>
<reference evidence="2" key="2">
    <citation type="submission" date="2021-09" db="EMBL/GenBank/DDBJ databases">
        <authorList>
            <person name="Jia N."/>
            <person name="Wang J."/>
            <person name="Shi W."/>
            <person name="Du L."/>
            <person name="Sun Y."/>
            <person name="Zhan W."/>
            <person name="Jiang J."/>
            <person name="Wang Q."/>
            <person name="Zhang B."/>
            <person name="Ji P."/>
            <person name="Sakyi L.B."/>
            <person name="Cui X."/>
            <person name="Yuan T."/>
            <person name="Jiang B."/>
            <person name="Yang W."/>
            <person name="Lam T.T.-Y."/>
            <person name="Chang Q."/>
            <person name="Ding S."/>
            <person name="Wang X."/>
            <person name="Zhu J."/>
            <person name="Ruan X."/>
            <person name="Zhao L."/>
            <person name="Wei J."/>
            <person name="Que T."/>
            <person name="Du C."/>
            <person name="Cheng J."/>
            <person name="Dai P."/>
            <person name="Han X."/>
            <person name="Huang E."/>
            <person name="Gao Y."/>
            <person name="Liu J."/>
            <person name="Shao H."/>
            <person name="Ye R."/>
            <person name="Li L."/>
            <person name="Wei W."/>
            <person name="Wang X."/>
            <person name="Wang C."/>
            <person name="Huo Q."/>
            <person name="Li W."/>
            <person name="Guo W."/>
            <person name="Chen H."/>
            <person name="Chen S."/>
            <person name="Zhou L."/>
            <person name="Zhou L."/>
            <person name="Ni X."/>
            <person name="Tian J."/>
            <person name="Zhou Y."/>
            <person name="Sheng Y."/>
            <person name="Liu T."/>
            <person name="Pan Y."/>
            <person name="Xia L."/>
            <person name="Li J."/>
            <person name="Zhao F."/>
            <person name="Cao W."/>
        </authorList>
    </citation>
    <scope>NUCLEOTIDE SEQUENCE</scope>
    <source>
        <strain evidence="2">Rsan-2018</strain>
        <tissue evidence="2">Larvae</tissue>
    </source>
</reference>
<dbReference type="Proteomes" id="UP000821837">
    <property type="component" value="Chromosome 3"/>
</dbReference>
<evidence type="ECO:0000313" key="2">
    <source>
        <dbReference type="EMBL" id="KAH7963960.1"/>
    </source>
</evidence>
<protein>
    <submittedName>
        <fullName evidence="2">Uncharacterized protein</fullName>
    </submittedName>
</protein>
<dbReference type="AlphaFoldDB" id="A0A9D4T0M1"/>
<evidence type="ECO:0000256" key="1">
    <source>
        <dbReference type="SAM" id="MobiDB-lite"/>
    </source>
</evidence>
<dbReference type="EMBL" id="JABSTV010001249">
    <property type="protein sequence ID" value="KAH7963960.1"/>
    <property type="molecule type" value="Genomic_DNA"/>
</dbReference>
<name>A0A9D4T0M1_RHISA</name>
<keyword evidence="3" id="KW-1185">Reference proteome</keyword>